<dbReference type="PANTHER" id="PTHR35528:SF3">
    <property type="entry name" value="BLL1675 PROTEIN"/>
    <property type="match status" value="1"/>
</dbReference>
<evidence type="ECO:0000256" key="1">
    <source>
        <dbReference type="ARBA" id="ARBA00002286"/>
    </source>
</evidence>
<evidence type="ECO:0000313" key="6">
    <source>
        <dbReference type="EMBL" id="ACM28381.1"/>
    </source>
</evidence>
<organism evidence="6 7">
    <name type="scientific">Rhizobium rhizogenes (strain K84 / ATCC BAA-868)</name>
    <name type="common">Agrobacterium radiobacter</name>
    <dbReference type="NCBI Taxonomy" id="311403"/>
    <lineage>
        <taxon>Bacteria</taxon>
        <taxon>Pseudomonadati</taxon>
        <taxon>Pseudomonadota</taxon>
        <taxon>Alphaproteobacteria</taxon>
        <taxon>Hyphomicrobiales</taxon>
        <taxon>Rhizobiaceae</taxon>
        <taxon>Rhizobium/Agrobacterium group</taxon>
        <taxon>Rhizobium</taxon>
    </lineage>
</organism>
<evidence type="ECO:0000313" key="7">
    <source>
        <dbReference type="Proteomes" id="UP000001600"/>
    </source>
</evidence>
<dbReference type="Proteomes" id="UP000001600">
    <property type="component" value="Chromosome 1"/>
</dbReference>
<dbReference type="InterPro" id="IPR052183">
    <property type="entry name" value="IS_Transposase"/>
</dbReference>
<dbReference type="Pfam" id="PF13610">
    <property type="entry name" value="DDE_Tnp_IS240"/>
    <property type="match status" value="1"/>
</dbReference>
<dbReference type="InterPro" id="IPR001584">
    <property type="entry name" value="Integrase_cat-core"/>
</dbReference>
<dbReference type="GO" id="GO:0003677">
    <property type="term" value="F:DNA binding"/>
    <property type="evidence" value="ECO:0007669"/>
    <property type="project" value="UniProtKB-KW"/>
</dbReference>
<dbReference type="PANTHER" id="PTHR35528">
    <property type="entry name" value="BLL1675 PROTEIN"/>
    <property type="match status" value="1"/>
</dbReference>
<comment type="function">
    <text evidence="1">Involved in the transposition of the insertion sequence.</text>
</comment>
<feature type="domain" description="Integrase catalytic" evidence="5">
    <location>
        <begin position="63"/>
        <end position="237"/>
    </location>
</feature>
<dbReference type="NCBIfam" id="NF033587">
    <property type="entry name" value="transpos_IS6"/>
    <property type="match status" value="1"/>
</dbReference>
<accession>B9JE35</accession>
<dbReference type="EMBL" id="CP000628">
    <property type="protein sequence ID" value="ACM28381.1"/>
    <property type="molecule type" value="Genomic_DNA"/>
</dbReference>
<dbReference type="HOGENOM" id="CLU_067322_1_0_5"/>
<keyword evidence="3" id="KW-0238">DNA-binding</keyword>
<dbReference type="InterPro" id="IPR036397">
    <property type="entry name" value="RNaseH_sf"/>
</dbReference>
<dbReference type="GO" id="GO:0032196">
    <property type="term" value="P:transposition"/>
    <property type="evidence" value="ECO:0007669"/>
    <property type="project" value="UniProtKB-KW"/>
</dbReference>
<dbReference type="GO" id="GO:0015074">
    <property type="term" value="P:DNA integration"/>
    <property type="evidence" value="ECO:0007669"/>
    <property type="project" value="InterPro"/>
</dbReference>
<dbReference type="InterPro" id="IPR047930">
    <property type="entry name" value="Transpos_IS6"/>
</dbReference>
<protein>
    <submittedName>
        <fullName evidence="6">Transposase</fullName>
    </submittedName>
</protein>
<dbReference type="PROSITE" id="PS50994">
    <property type="entry name" value="INTEGRASE"/>
    <property type="match status" value="1"/>
</dbReference>
<dbReference type="eggNOG" id="COG3316">
    <property type="taxonomic scope" value="Bacteria"/>
</dbReference>
<dbReference type="AlphaFoldDB" id="B9JE35"/>
<gene>
    <name evidence="6" type="ordered locus">Arad_4742</name>
</gene>
<dbReference type="InterPro" id="IPR012337">
    <property type="entry name" value="RNaseH-like_sf"/>
</dbReference>
<reference evidence="6 7" key="1">
    <citation type="journal article" date="2009" name="J. Bacteriol.">
        <title>Genome sequences of three Agrobacterium biovars help elucidate the evolution of multichromosome genomes in bacteria.</title>
        <authorList>
            <person name="Slater S.C."/>
            <person name="Goldman B.S."/>
            <person name="Goodner B."/>
            <person name="Setubal J.C."/>
            <person name="Farrand S.K."/>
            <person name="Nester E.W."/>
            <person name="Burr T.J."/>
            <person name="Banta L."/>
            <person name="Dickerman A.W."/>
            <person name="Paulsen I."/>
            <person name="Otten L."/>
            <person name="Suen G."/>
            <person name="Welch R."/>
            <person name="Almeida N.F."/>
            <person name="Arnold F."/>
            <person name="Burton O.T."/>
            <person name="Du Z."/>
            <person name="Ewing A."/>
            <person name="Godsy E."/>
            <person name="Heisel S."/>
            <person name="Houmiel K.L."/>
            <person name="Jhaveri J."/>
            <person name="Lu J."/>
            <person name="Miller N.M."/>
            <person name="Norton S."/>
            <person name="Chen Q."/>
            <person name="Phoolcharoen W."/>
            <person name="Ohlin V."/>
            <person name="Ondrusek D."/>
            <person name="Pride N."/>
            <person name="Stricklin S.L."/>
            <person name="Sun J."/>
            <person name="Wheeler C."/>
            <person name="Wilson L."/>
            <person name="Zhu H."/>
            <person name="Wood D.W."/>
        </authorList>
    </citation>
    <scope>NUCLEOTIDE SEQUENCE [LARGE SCALE GENOMIC DNA]</scope>
    <source>
        <strain evidence="7">K84 / ATCC BAA-868</strain>
    </source>
</reference>
<keyword evidence="2" id="KW-0815">Transposition</keyword>
<dbReference type="STRING" id="311403.Arad_4742"/>
<sequence length="238" mass="27681">MKISRHVEFQIKVDFKGSHYPKDVVLYAVFFYVRYAVSYRDLEEIMAERGVAVDHATLNRWVVKYSPLIACQARRRKSGTSRSWRMDETYIQVKGKWTYFYRAVDKFGKTLDFMLSEHRDEAAAGAFFTRTIKNNGWPEKVVIDKSGANLAGLQNVNWLLLQHGWFWLIEILQVKHLNNMIEQDHRFIKKLTRPMKGFKSFQSASATLDGIEVAHMIRKRQFSTSGQSAFQQFAALAA</sequence>
<evidence type="ECO:0000259" key="5">
    <source>
        <dbReference type="PROSITE" id="PS50994"/>
    </source>
</evidence>
<dbReference type="GO" id="GO:0006310">
    <property type="term" value="P:DNA recombination"/>
    <property type="evidence" value="ECO:0007669"/>
    <property type="project" value="UniProtKB-KW"/>
</dbReference>
<dbReference type="KEGG" id="ara:Arad_4742"/>
<evidence type="ECO:0000256" key="2">
    <source>
        <dbReference type="ARBA" id="ARBA00022578"/>
    </source>
</evidence>
<evidence type="ECO:0000256" key="4">
    <source>
        <dbReference type="ARBA" id="ARBA00023172"/>
    </source>
</evidence>
<dbReference type="Gene3D" id="3.30.420.10">
    <property type="entry name" value="Ribonuclease H-like superfamily/Ribonuclease H"/>
    <property type="match status" value="1"/>
</dbReference>
<name>B9JE35_RHIR8</name>
<dbReference type="SUPFAM" id="SSF53098">
    <property type="entry name" value="Ribonuclease H-like"/>
    <property type="match status" value="1"/>
</dbReference>
<proteinExistence type="predicted"/>
<keyword evidence="4" id="KW-0233">DNA recombination</keyword>
<dbReference type="InterPro" id="IPR032874">
    <property type="entry name" value="DDE_dom"/>
</dbReference>
<evidence type="ECO:0000256" key="3">
    <source>
        <dbReference type="ARBA" id="ARBA00023125"/>
    </source>
</evidence>